<proteinExistence type="predicted"/>
<gene>
    <name evidence="2" type="ORF">EUGRSUZ_H03719</name>
</gene>
<dbReference type="Gramene" id="KCW60978">
    <property type="protein sequence ID" value="KCW60978"/>
    <property type="gene ID" value="EUGRSUZ_H03719"/>
</dbReference>
<protein>
    <submittedName>
        <fullName evidence="2">Uncharacterized protein</fullName>
    </submittedName>
</protein>
<evidence type="ECO:0000313" key="2">
    <source>
        <dbReference type="EMBL" id="KCW60978.1"/>
    </source>
</evidence>
<accession>A0A059B4E5</accession>
<keyword evidence="1" id="KW-0812">Transmembrane</keyword>
<reference evidence="2" key="1">
    <citation type="submission" date="2013-07" db="EMBL/GenBank/DDBJ databases">
        <title>The genome of Eucalyptus grandis.</title>
        <authorList>
            <person name="Schmutz J."/>
            <person name="Hayes R."/>
            <person name="Myburg A."/>
            <person name="Tuskan G."/>
            <person name="Grattapaglia D."/>
            <person name="Rokhsar D.S."/>
        </authorList>
    </citation>
    <scope>NUCLEOTIDE SEQUENCE</scope>
    <source>
        <tissue evidence="2">Leaf extractions</tissue>
    </source>
</reference>
<keyword evidence="1" id="KW-0472">Membrane</keyword>
<sequence length="68" mass="7788">MYYPGMHGALDSSRDDMPLASCGFFSFGLSYSLTLLIVAWVHHGFYYTYHNITIQPRILDAVIRTKDL</sequence>
<dbReference type="Gramene" id="KCW60979">
    <property type="protein sequence ID" value="KCW60979"/>
    <property type="gene ID" value="EUGRSUZ_H03719"/>
</dbReference>
<dbReference type="EMBL" id="KK198760">
    <property type="protein sequence ID" value="KCW60978.1"/>
    <property type="molecule type" value="Genomic_DNA"/>
</dbReference>
<keyword evidence="1" id="KW-1133">Transmembrane helix</keyword>
<dbReference type="EMBL" id="KK198760">
    <property type="protein sequence ID" value="KCW60979.1"/>
    <property type="molecule type" value="Genomic_DNA"/>
</dbReference>
<feature type="transmembrane region" description="Helical" evidence="1">
    <location>
        <begin position="21"/>
        <end position="41"/>
    </location>
</feature>
<organism evidence="2">
    <name type="scientific">Eucalyptus grandis</name>
    <name type="common">Flooded gum</name>
    <dbReference type="NCBI Taxonomy" id="71139"/>
    <lineage>
        <taxon>Eukaryota</taxon>
        <taxon>Viridiplantae</taxon>
        <taxon>Streptophyta</taxon>
        <taxon>Embryophyta</taxon>
        <taxon>Tracheophyta</taxon>
        <taxon>Spermatophyta</taxon>
        <taxon>Magnoliopsida</taxon>
        <taxon>eudicotyledons</taxon>
        <taxon>Gunneridae</taxon>
        <taxon>Pentapetalae</taxon>
        <taxon>rosids</taxon>
        <taxon>malvids</taxon>
        <taxon>Myrtales</taxon>
        <taxon>Myrtaceae</taxon>
        <taxon>Myrtoideae</taxon>
        <taxon>Eucalypteae</taxon>
        <taxon>Eucalyptus</taxon>
    </lineage>
</organism>
<name>A0A059B4E5_EUCGR</name>
<dbReference type="AlphaFoldDB" id="A0A059B4E5"/>
<evidence type="ECO:0000256" key="1">
    <source>
        <dbReference type="SAM" id="Phobius"/>
    </source>
</evidence>